<keyword evidence="3" id="KW-1185">Reference proteome</keyword>
<comment type="caution">
    <text evidence="2">The sequence shown here is derived from an EMBL/GenBank/DDBJ whole genome shotgun (WGS) entry which is preliminary data.</text>
</comment>
<dbReference type="EMBL" id="CAJPDT010000015">
    <property type="protein sequence ID" value="CAF9915559.1"/>
    <property type="molecule type" value="Genomic_DNA"/>
</dbReference>
<proteinExistence type="predicted"/>
<gene>
    <name evidence="2" type="ORF">IMSHALPRED_002640</name>
</gene>
<reference evidence="2" key="1">
    <citation type="submission" date="2021-03" db="EMBL/GenBank/DDBJ databases">
        <authorList>
            <person name="Tagirdzhanova G."/>
        </authorList>
    </citation>
    <scope>NUCLEOTIDE SEQUENCE</scope>
</reference>
<dbReference type="AlphaFoldDB" id="A0A8H3EZW4"/>
<name>A0A8H3EZW4_9LECA</name>
<evidence type="ECO:0000313" key="3">
    <source>
        <dbReference type="Proteomes" id="UP000664534"/>
    </source>
</evidence>
<dbReference type="Proteomes" id="UP000664534">
    <property type="component" value="Unassembled WGS sequence"/>
</dbReference>
<evidence type="ECO:0000256" key="1">
    <source>
        <dbReference type="SAM" id="MobiDB-lite"/>
    </source>
</evidence>
<evidence type="ECO:0000313" key="2">
    <source>
        <dbReference type="EMBL" id="CAF9915559.1"/>
    </source>
</evidence>
<feature type="region of interest" description="Disordered" evidence="1">
    <location>
        <begin position="102"/>
        <end position="121"/>
    </location>
</feature>
<organism evidence="2 3">
    <name type="scientific">Imshaugia aleurites</name>
    <dbReference type="NCBI Taxonomy" id="172621"/>
    <lineage>
        <taxon>Eukaryota</taxon>
        <taxon>Fungi</taxon>
        <taxon>Dikarya</taxon>
        <taxon>Ascomycota</taxon>
        <taxon>Pezizomycotina</taxon>
        <taxon>Lecanoromycetes</taxon>
        <taxon>OSLEUM clade</taxon>
        <taxon>Lecanoromycetidae</taxon>
        <taxon>Lecanorales</taxon>
        <taxon>Lecanorineae</taxon>
        <taxon>Parmeliaceae</taxon>
        <taxon>Imshaugia</taxon>
    </lineage>
</organism>
<accession>A0A8H3EZW4</accession>
<protein>
    <submittedName>
        <fullName evidence="2">Uncharacterized protein</fullName>
    </submittedName>
</protein>
<sequence>MVDSCKPVEPLELRYQEWDPDLGPLRRTARSAETLDDAGVLEPREDAIEHAVMKSERPVHRDVESVLSIVGKGERPVLTRAIRTLKERWGKWVGSDRELVMPVAPPGESDDPGTGSTSGKRWITLEDEAFIEKATVNGEVYSLFQLDVSNT</sequence>